<dbReference type="Pfam" id="PF03874">
    <property type="entry name" value="RNA_pol_Rpb4"/>
    <property type="match status" value="1"/>
</dbReference>
<feature type="region of interest" description="Disordered" evidence="7">
    <location>
        <begin position="126"/>
        <end position="147"/>
    </location>
</feature>
<evidence type="ECO:0000256" key="4">
    <source>
        <dbReference type="ARBA" id="ARBA00022478"/>
    </source>
</evidence>
<accession>A0A1R1PXC4</accession>
<gene>
    <name evidence="9" type="ORF">AX774_g817</name>
</gene>
<keyword evidence="5" id="KW-0804">Transcription</keyword>
<dbReference type="GO" id="GO:0006384">
    <property type="term" value="P:transcription initiation at RNA polymerase III promoter"/>
    <property type="evidence" value="ECO:0007669"/>
    <property type="project" value="InterPro"/>
</dbReference>
<evidence type="ECO:0000256" key="3">
    <source>
        <dbReference type="ARBA" id="ARBA00016672"/>
    </source>
</evidence>
<keyword evidence="6" id="KW-0539">Nucleus</keyword>
<reference evidence="10" key="1">
    <citation type="submission" date="2017-01" db="EMBL/GenBank/DDBJ databases">
        <authorList>
            <person name="Wang Y."/>
            <person name="White M."/>
            <person name="Kvist S."/>
            <person name="Moncalvo J.-M."/>
        </authorList>
    </citation>
    <scope>NUCLEOTIDE SEQUENCE [LARGE SCALE GENOMIC DNA]</scope>
    <source>
        <strain evidence="10">COL-18-3</strain>
    </source>
</reference>
<dbReference type="PANTHER" id="PTHR15561:SF0">
    <property type="entry name" value="DNA-DIRECTED RNA POLYMERASE III SUBUNIT RPC9"/>
    <property type="match status" value="1"/>
</dbReference>
<dbReference type="InterPro" id="IPR005574">
    <property type="entry name" value="Rpb4/RPC9"/>
</dbReference>
<organism evidence="9 10">
    <name type="scientific">Zancudomyces culisetae</name>
    <name type="common">Gut fungus</name>
    <name type="synonym">Smittium culisetae</name>
    <dbReference type="NCBI Taxonomy" id="1213189"/>
    <lineage>
        <taxon>Eukaryota</taxon>
        <taxon>Fungi</taxon>
        <taxon>Fungi incertae sedis</taxon>
        <taxon>Zoopagomycota</taxon>
        <taxon>Kickxellomycotina</taxon>
        <taxon>Harpellomycetes</taxon>
        <taxon>Harpellales</taxon>
        <taxon>Legeriomycetaceae</taxon>
        <taxon>Zancudomyces</taxon>
    </lineage>
</organism>
<proteinExistence type="inferred from homology"/>
<keyword evidence="10" id="KW-1185">Reference proteome</keyword>
<evidence type="ECO:0000313" key="9">
    <source>
        <dbReference type="EMBL" id="OMH85621.1"/>
    </source>
</evidence>
<comment type="subcellular location">
    <subcellularLocation>
        <location evidence="1">Nucleus</location>
    </subcellularLocation>
</comment>
<evidence type="ECO:0000259" key="8">
    <source>
        <dbReference type="SMART" id="SM00657"/>
    </source>
</evidence>
<evidence type="ECO:0000256" key="2">
    <source>
        <dbReference type="ARBA" id="ARBA00006898"/>
    </source>
</evidence>
<dbReference type="AlphaFoldDB" id="A0A1R1PXC4"/>
<evidence type="ECO:0000256" key="5">
    <source>
        <dbReference type="ARBA" id="ARBA00023163"/>
    </source>
</evidence>
<evidence type="ECO:0000256" key="6">
    <source>
        <dbReference type="ARBA" id="ARBA00023242"/>
    </source>
</evidence>
<protein>
    <recommendedName>
        <fullName evidence="3">DNA-directed RNA polymerase III subunit RPC9</fullName>
    </recommendedName>
</protein>
<keyword evidence="4 9" id="KW-0240">DNA-directed RNA polymerase</keyword>
<comment type="caution">
    <text evidence="9">The sequence shown here is derived from an EMBL/GenBank/DDBJ whole genome shotgun (WGS) entry which is preliminary data.</text>
</comment>
<evidence type="ECO:0000256" key="7">
    <source>
        <dbReference type="SAM" id="MobiDB-lite"/>
    </source>
</evidence>
<dbReference type="InterPro" id="IPR010997">
    <property type="entry name" value="HRDC-like_sf"/>
</dbReference>
<dbReference type="InterPro" id="IPR038324">
    <property type="entry name" value="Rpb4/RPC9_sf"/>
</dbReference>
<dbReference type="InterPro" id="IPR038846">
    <property type="entry name" value="RPC9"/>
</dbReference>
<dbReference type="PANTHER" id="PTHR15561">
    <property type="entry name" value="CALCITONIN GENE-RELATED PEPTIDE-RECEPTOR COMPONENT PROTEIN"/>
    <property type="match status" value="1"/>
</dbReference>
<dbReference type="GO" id="GO:0005666">
    <property type="term" value="C:RNA polymerase III complex"/>
    <property type="evidence" value="ECO:0007669"/>
    <property type="project" value="InterPro"/>
</dbReference>
<dbReference type="InterPro" id="IPR006590">
    <property type="entry name" value="RNA_pol_Rpb4/RPC9_core"/>
</dbReference>
<dbReference type="GO" id="GO:0000166">
    <property type="term" value="F:nucleotide binding"/>
    <property type="evidence" value="ECO:0007669"/>
    <property type="project" value="InterPro"/>
</dbReference>
<evidence type="ECO:0000313" key="10">
    <source>
        <dbReference type="Proteomes" id="UP000188320"/>
    </source>
</evidence>
<comment type="similarity">
    <text evidence="2">Belongs to the eukaryotic RPC9 RNA polymerase subunit family.</text>
</comment>
<evidence type="ECO:0000256" key="1">
    <source>
        <dbReference type="ARBA" id="ARBA00004123"/>
    </source>
</evidence>
<dbReference type="SMART" id="SM00657">
    <property type="entry name" value="RPOL4c"/>
    <property type="match status" value="1"/>
</dbReference>
<dbReference type="Proteomes" id="UP000188320">
    <property type="component" value="Unassembled WGS sequence"/>
</dbReference>
<dbReference type="OrthoDB" id="1746530at2759"/>
<sequence>MEVIEKQCALLSNYEVYKFNSECEKKVIQSGQQLNNIGNLRTIELETLNYFKNTKIAEQTDEKIINYLEKLKAYSLTKAEKLQILNVCPDKEVDLYLIIEESEERFTPEQITEMLAVIQETLIGEVQEDQEGQEGQEVQEDQEEPVW</sequence>
<feature type="domain" description="RNA polymerase Rpb4/RPC9 core" evidence="8">
    <location>
        <begin position="1"/>
        <end position="125"/>
    </location>
</feature>
<dbReference type="EMBL" id="LSSK01000069">
    <property type="protein sequence ID" value="OMH85621.1"/>
    <property type="molecule type" value="Genomic_DNA"/>
</dbReference>
<dbReference type="Gene3D" id="1.20.1250.40">
    <property type="match status" value="1"/>
</dbReference>
<dbReference type="SUPFAM" id="SSF47819">
    <property type="entry name" value="HRDC-like"/>
    <property type="match status" value="1"/>
</dbReference>
<name>A0A1R1PXC4_ZANCU</name>